<name>A0A9P7JIK8_9AGAM</name>
<organism evidence="2 3">
    <name type="scientific">Suillus subaureus</name>
    <dbReference type="NCBI Taxonomy" id="48587"/>
    <lineage>
        <taxon>Eukaryota</taxon>
        <taxon>Fungi</taxon>
        <taxon>Dikarya</taxon>
        <taxon>Basidiomycota</taxon>
        <taxon>Agaricomycotina</taxon>
        <taxon>Agaricomycetes</taxon>
        <taxon>Agaricomycetidae</taxon>
        <taxon>Boletales</taxon>
        <taxon>Suillineae</taxon>
        <taxon>Suillaceae</taxon>
        <taxon>Suillus</taxon>
    </lineage>
</organism>
<feature type="chain" id="PRO_5040286726" evidence="1">
    <location>
        <begin position="21"/>
        <end position="293"/>
    </location>
</feature>
<dbReference type="RefSeq" id="XP_041198041.1">
    <property type="nucleotide sequence ID" value="XM_041343895.1"/>
</dbReference>
<dbReference type="AlphaFoldDB" id="A0A9P7JIK8"/>
<comment type="caution">
    <text evidence="2">The sequence shown here is derived from an EMBL/GenBank/DDBJ whole genome shotgun (WGS) entry which is preliminary data.</text>
</comment>
<dbReference type="EMBL" id="JABBWG010000004">
    <property type="protein sequence ID" value="KAG1823981.1"/>
    <property type="molecule type" value="Genomic_DNA"/>
</dbReference>
<gene>
    <name evidence="2" type="ORF">BJ212DRAFT_712998</name>
</gene>
<keyword evidence="3" id="KW-1185">Reference proteome</keyword>
<evidence type="ECO:0000313" key="3">
    <source>
        <dbReference type="Proteomes" id="UP000807769"/>
    </source>
</evidence>
<evidence type="ECO:0000256" key="1">
    <source>
        <dbReference type="SAM" id="SignalP"/>
    </source>
</evidence>
<feature type="signal peptide" evidence="1">
    <location>
        <begin position="1"/>
        <end position="20"/>
    </location>
</feature>
<proteinExistence type="predicted"/>
<evidence type="ECO:0000313" key="2">
    <source>
        <dbReference type="EMBL" id="KAG1823981.1"/>
    </source>
</evidence>
<dbReference type="Proteomes" id="UP000807769">
    <property type="component" value="Unassembled WGS sequence"/>
</dbReference>
<sequence>MLPKSFALFAAFAAFASVFASPIPGSVADVTAVVEDVANDLTVNVGTRAEAVENDSPSFDEVVKLFELSRRDDGCSVIDIDGIIYNVLNNGTITVLKRDDCNVARATAQVRDVVNKARANALSARSKRSEEKRYSYEEIEAIVVSEANNLKKTNAATRSKADKRDAGVYAIVERVLDNFHADDLTLSKRGTYTVSQIATAVKNALDGVTGSSKRSDNVDALAEQVLDELYAQAAKRTDDINAFSRTRRLCDSIISRRHSIPDSQAHTSLFVYHCHSNTLMQRSSLLSLYPDEV</sequence>
<reference evidence="2" key="1">
    <citation type="journal article" date="2020" name="New Phytol.">
        <title>Comparative genomics reveals dynamic genome evolution in host specialist ectomycorrhizal fungi.</title>
        <authorList>
            <person name="Lofgren L.A."/>
            <person name="Nguyen N.H."/>
            <person name="Vilgalys R."/>
            <person name="Ruytinx J."/>
            <person name="Liao H.L."/>
            <person name="Branco S."/>
            <person name="Kuo A."/>
            <person name="LaButti K."/>
            <person name="Lipzen A."/>
            <person name="Andreopoulos W."/>
            <person name="Pangilinan J."/>
            <person name="Riley R."/>
            <person name="Hundley H."/>
            <person name="Na H."/>
            <person name="Barry K."/>
            <person name="Grigoriev I.V."/>
            <person name="Stajich J.E."/>
            <person name="Kennedy P.G."/>
        </authorList>
    </citation>
    <scope>NUCLEOTIDE SEQUENCE</scope>
    <source>
        <strain evidence="2">MN1</strain>
    </source>
</reference>
<dbReference type="OrthoDB" id="2674329at2759"/>
<accession>A0A9P7JIK8</accession>
<protein>
    <submittedName>
        <fullName evidence="2">Uncharacterized protein</fullName>
    </submittedName>
</protein>
<keyword evidence="1" id="KW-0732">Signal</keyword>
<dbReference type="GeneID" id="64637911"/>